<name>A0A7C3Z2R2_UNCW3</name>
<accession>A0A7C3Z2R2</accession>
<evidence type="ECO:0000313" key="1">
    <source>
        <dbReference type="EMBL" id="HGE99920.1"/>
    </source>
</evidence>
<dbReference type="AlphaFoldDB" id="A0A7C3Z2R2"/>
<organism evidence="1">
    <name type="scientific">candidate division WOR-3 bacterium</name>
    <dbReference type="NCBI Taxonomy" id="2052148"/>
    <lineage>
        <taxon>Bacteria</taxon>
        <taxon>Bacteria division WOR-3</taxon>
    </lineage>
</organism>
<reference evidence="1" key="1">
    <citation type="journal article" date="2020" name="mSystems">
        <title>Genome- and Community-Level Interaction Insights into Carbon Utilization and Element Cycling Functions of Hydrothermarchaeota in Hydrothermal Sediment.</title>
        <authorList>
            <person name="Zhou Z."/>
            <person name="Liu Y."/>
            <person name="Xu W."/>
            <person name="Pan J."/>
            <person name="Luo Z.H."/>
            <person name="Li M."/>
        </authorList>
    </citation>
    <scope>NUCLEOTIDE SEQUENCE [LARGE SCALE GENOMIC DNA]</scope>
    <source>
        <strain evidence="1">SpSt-906</strain>
    </source>
</reference>
<proteinExistence type="predicted"/>
<gene>
    <name evidence="1" type="ORF">ENX07_07640</name>
</gene>
<sequence>MNQNKSVQIEKAENGWIVRIHRHPSQKSEEWQKQQLKTMAKIIALLSKISGKEQARGIDEELEPWKETEDEISDTLREVEKIIDTSFEIQKEEKEEETYIFTDLSSALNFVRDFLQD</sequence>
<dbReference type="EMBL" id="DTMQ01000046">
    <property type="protein sequence ID" value="HGE99920.1"/>
    <property type="molecule type" value="Genomic_DNA"/>
</dbReference>
<comment type="caution">
    <text evidence="1">The sequence shown here is derived from an EMBL/GenBank/DDBJ whole genome shotgun (WGS) entry which is preliminary data.</text>
</comment>
<protein>
    <submittedName>
        <fullName evidence="1">Uncharacterized protein</fullName>
    </submittedName>
</protein>